<proteinExistence type="predicted"/>
<evidence type="ECO:0000313" key="3">
    <source>
        <dbReference type="Proteomes" id="UP000602510"/>
    </source>
</evidence>
<dbReference type="EMBL" id="JAACNO010000881">
    <property type="protein sequence ID" value="KAF4144260.1"/>
    <property type="molecule type" value="Genomic_DNA"/>
</dbReference>
<sequence>MTVKRRGYNSNSDGKDRPFKISRTPAAIRLNTINNMALTSRSLEEELDYLLREPKAAIEDVLQQNPYTMMTAFFELCDGDSPESDMARGLLYHEMPVLHFVWGKFGSRYRWKPRVLDRYYIRLLLCYRRGPRSFKDLRTIDGEVLKSYKAAALAMGLLESDEENYS</sequence>
<accession>A0A833TF98</accession>
<dbReference type="EMBL" id="WSZM01000111">
    <property type="protein sequence ID" value="KAF4041864.1"/>
    <property type="molecule type" value="Genomic_DNA"/>
</dbReference>
<keyword evidence="3" id="KW-1185">Reference proteome</keyword>
<dbReference type="GO" id="GO:0004386">
    <property type="term" value="F:helicase activity"/>
    <property type="evidence" value="ECO:0007669"/>
    <property type="project" value="UniProtKB-KW"/>
</dbReference>
<organism evidence="1 3">
    <name type="scientific">Phytophthora infestans</name>
    <name type="common">Potato late blight agent</name>
    <name type="synonym">Botrytis infestans</name>
    <dbReference type="NCBI Taxonomy" id="4787"/>
    <lineage>
        <taxon>Eukaryota</taxon>
        <taxon>Sar</taxon>
        <taxon>Stramenopiles</taxon>
        <taxon>Oomycota</taxon>
        <taxon>Peronosporomycetes</taxon>
        <taxon>Peronosporales</taxon>
        <taxon>Peronosporaceae</taxon>
        <taxon>Phytophthora</taxon>
    </lineage>
</organism>
<dbReference type="Proteomes" id="UP000704712">
    <property type="component" value="Unassembled WGS sequence"/>
</dbReference>
<keyword evidence="1" id="KW-0378">Hydrolase</keyword>
<dbReference type="Proteomes" id="UP000602510">
    <property type="component" value="Unassembled WGS sequence"/>
</dbReference>
<comment type="caution">
    <text evidence="1">The sequence shown here is derived from an EMBL/GenBank/DDBJ whole genome shotgun (WGS) entry which is preliminary data.</text>
</comment>
<keyword evidence="1" id="KW-0347">Helicase</keyword>
<keyword evidence="1" id="KW-0547">Nucleotide-binding</keyword>
<name>A0A833TF98_PHYIN</name>
<keyword evidence="1" id="KW-0067">ATP-binding</keyword>
<dbReference type="AlphaFoldDB" id="A0A833TF98"/>
<protein>
    <submittedName>
        <fullName evidence="1">Putative ATP-dependent DNA helicase</fullName>
    </submittedName>
</protein>
<reference evidence="1" key="1">
    <citation type="submission" date="2020-04" db="EMBL/GenBank/DDBJ databases">
        <title>Hybrid Assembly of Korean Phytophthora infestans isolates.</title>
        <authorList>
            <person name="Prokchorchik M."/>
            <person name="Lee Y."/>
            <person name="Seo J."/>
            <person name="Cho J.-H."/>
            <person name="Park Y.-E."/>
            <person name="Jang D.-C."/>
            <person name="Im J.-S."/>
            <person name="Choi J.-G."/>
            <person name="Park H.-J."/>
            <person name="Lee G.-B."/>
            <person name="Lee Y.-G."/>
            <person name="Hong S.-Y."/>
            <person name="Cho K."/>
            <person name="Sohn K.H."/>
        </authorList>
    </citation>
    <scope>NUCLEOTIDE SEQUENCE</scope>
    <source>
        <strain evidence="1">KR_1_A1</strain>
        <strain evidence="2">KR_2_A2</strain>
    </source>
</reference>
<gene>
    <name evidence="1" type="ORF">GN244_ATG05900</name>
    <name evidence="2" type="ORF">GN958_ATG06581</name>
</gene>
<evidence type="ECO:0000313" key="1">
    <source>
        <dbReference type="EMBL" id="KAF4041864.1"/>
    </source>
</evidence>
<evidence type="ECO:0000313" key="2">
    <source>
        <dbReference type="EMBL" id="KAF4144260.1"/>
    </source>
</evidence>